<dbReference type="InterPro" id="IPR010982">
    <property type="entry name" value="Lambda_DNA-bd_dom_sf"/>
</dbReference>
<organism evidence="5 6">
    <name type="scientific">Thermobifida cellulosilytica TB100</name>
    <dbReference type="NCBI Taxonomy" id="665004"/>
    <lineage>
        <taxon>Bacteria</taxon>
        <taxon>Bacillati</taxon>
        <taxon>Actinomycetota</taxon>
        <taxon>Actinomycetes</taxon>
        <taxon>Streptosporangiales</taxon>
        <taxon>Nocardiopsidaceae</taxon>
        <taxon>Thermobifida</taxon>
    </lineage>
</organism>
<dbReference type="Pfam" id="PF19054">
    <property type="entry name" value="DUF5753"/>
    <property type="match status" value="1"/>
</dbReference>
<proteinExistence type="predicted"/>
<keyword evidence="3" id="KW-0804">Transcription</keyword>
<dbReference type="CDD" id="cd00093">
    <property type="entry name" value="HTH_XRE"/>
    <property type="match status" value="1"/>
</dbReference>
<dbReference type="InterPro" id="IPR001387">
    <property type="entry name" value="Cro/C1-type_HTH"/>
</dbReference>
<keyword evidence="6" id="KW-1185">Reference proteome</keyword>
<evidence type="ECO:0000313" key="6">
    <source>
        <dbReference type="Proteomes" id="UP000074382"/>
    </source>
</evidence>
<evidence type="ECO:0000313" key="5">
    <source>
        <dbReference type="EMBL" id="KUP95763.1"/>
    </source>
</evidence>
<dbReference type="GO" id="GO:0003700">
    <property type="term" value="F:DNA-binding transcription factor activity"/>
    <property type="evidence" value="ECO:0007669"/>
    <property type="project" value="TreeGrafter"/>
</dbReference>
<dbReference type="PROSITE" id="PS50943">
    <property type="entry name" value="HTH_CROC1"/>
    <property type="match status" value="1"/>
</dbReference>
<dbReference type="InterPro" id="IPR050807">
    <property type="entry name" value="TransReg_Diox_bact_type"/>
</dbReference>
<dbReference type="OrthoDB" id="3419856at2"/>
<dbReference type="InterPro" id="IPR043917">
    <property type="entry name" value="DUF5753"/>
</dbReference>
<keyword evidence="1" id="KW-0805">Transcription regulation</keyword>
<dbReference type="EMBL" id="LGEM01000109">
    <property type="protein sequence ID" value="KUP95763.1"/>
    <property type="molecule type" value="Genomic_DNA"/>
</dbReference>
<sequence length="270" mass="30784">MAEKHHPVWSRFGSEVRRLRQQAGLSQDQLARSSNLSPSFISSIERGTRTPKRDHAETFDAVLNTSGSLTRLWVQLNNQDSYPDWFKRGVLLEKQAREIREYQSLLMPGLAQTLNYAQTVLRLGRPWDTPNEIARLAEARVKRQEILKQDDHPMLWAVIDESALRRPICTPEVMDEQLQHLLDLGEAHKLRLQIIPTESRNHPGLSGSFRLMTFREHPPVVYAEHTLGEELVDDAELVSQCNTLFGALQGEALSTSATIDLIHQIRGDLK</sequence>
<dbReference type="GO" id="GO:0003677">
    <property type="term" value="F:DNA binding"/>
    <property type="evidence" value="ECO:0007669"/>
    <property type="project" value="UniProtKB-KW"/>
</dbReference>
<dbReference type="Proteomes" id="UP000074382">
    <property type="component" value="Unassembled WGS sequence"/>
</dbReference>
<accession>A0A147KEP8</accession>
<evidence type="ECO:0000256" key="2">
    <source>
        <dbReference type="ARBA" id="ARBA00023125"/>
    </source>
</evidence>
<comment type="caution">
    <text evidence="5">The sequence shown here is derived from an EMBL/GenBank/DDBJ whole genome shotgun (WGS) entry which is preliminary data.</text>
</comment>
<dbReference type="PATRIC" id="fig|665004.4.peg.1879"/>
<dbReference type="Gene3D" id="1.10.260.40">
    <property type="entry name" value="lambda repressor-like DNA-binding domains"/>
    <property type="match status" value="1"/>
</dbReference>
<keyword evidence="2" id="KW-0238">DNA-binding</keyword>
<dbReference type="STRING" id="665004.AC529_15770"/>
<dbReference type="GO" id="GO:0005829">
    <property type="term" value="C:cytosol"/>
    <property type="evidence" value="ECO:0007669"/>
    <property type="project" value="TreeGrafter"/>
</dbReference>
<name>A0A147KEP8_THECS</name>
<evidence type="ECO:0000256" key="3">
    <source>
        <dbReference type="ARBA" id="ARBA00023163"/>
    </source>
</evidence>
<protein>
    <recommendedName>
        <fullName evidence="4">HTH cro/C1-type domain-containing protein</fullName>
    </recommendedName>
</protein>
<dbReference type="PANTHER" id="PTHR46797:SF23">
    <property type="entry name" value="HTH-TYPE TRANSCRIPTIONAL REGULATOR SUTR"/>
    <property type="match status" value="1"/>
</dbReference>
<dbReference type="PANTHER" id="PTHR46797">
    <property type="entry name" value="HTH-TYPE TRANSCRIPTIONAL REGULATOR"/>
    <property type="match status" value="1"/>
</dbReference>
<gene>
    <name evidence="5" type="ORF">AC529_15770</name>
</gene>
<dbReference type="SUPFAM" id="SSF47413">
    <property type="entry name" value="lambda repressor-like DNA-binding domains"/>
    <property type="match status" value="1"/>
</dbReference>
<dbReference type="AlphaFoldDB" id="A0A147KEP8"/>
<reference evidence="6" key="1">
    <citation type="journal article" date="2017" name="Acta Aliment.">
        <title>Plant polysaccharide degrading enzyme system of Thermpbifida cellulosilytica TB100 revealed by de novo genome project data.</title>
        <authorList>
            <person name="Toth A."/>
            <person name="Baka E."/>
            <person name="Luzics S."/>
            <person name="Bata-Vidacs I."/>
            <person name="Nagy I."/>
            <person name="Balint B."/>
            <person name="Herceg R."/>
            <person name="Olasz F."/>
            <person name="Wilk T."/>
            <person name="Nagy T."/>
            <person name="Kriszt B."/>
            <person name="Nagy I."/>
            <person name="Kukolya J."/>
        </authorList>
    </citation>
    <scope>NUCLEOTIDE SEQUENCE [LARGE SCALE GENOMIC DNA]</scope>
    <source>
        <strain evidence="6">TB100</strain>
    </source>
</reference>
<evidence type="ECO:0000259" key="4">
    <source>
        <dbReference type="PROSITE" id="PS50943"/>
    </source>
</evidence>
<dbReference type="RefSeq" id="WP_083948045.1">
    <property type="nucleotide sequence ID" value="NZ_KQ950181.1"/>
</dbReference>
<dbReference type="Pfam" id="PF13560">
    <property type="entry name" value="HTH_31"/>
    <property type="match status" value="1"/>
</dbReference>
<evidence type="ECO:0000256" key="1">
    <source>
        <dbReference type="ARBA" id="ARBA00023015"/>
    </source>
</evidence>
<feature type="domain" description="HTH cro/C1-type" evidence="4">
    <location>
        <begin position="16"/>
        <end position="69"/>
    </location>
</feature>
<dbReference type="SMART" id="SM00530">
    <property type="entry name" value="HTH_XRE"/>
    <property type="match status" value="1"/>
</dbReference>